<accession>K8WJX5</accession>
<sequence>MALSDIKIKTAKPLDKPYKLSDSGGLYLIVNRNGSKYWRMKYRFAGKEKMLSIGVYQNQIIGWQSFYRFYQHQPPDSVRQKPCYHATCTLNSCRDQKPKYAAF</sequence>
<dbReference type="InterPro" id="IPR038488">
    <property type="entry name" value="Integrase_DNA-bd_sf"/>
</dbReference>
<proteinExistence type="inferred from homology"/>
<dbReference type="Pfam" id="PF13356">
    <property type="entry name" value="Arm-DNA-bind_3"/>
    <property type="match status" value="1"/>
</dbReference>
<feature type="domain" description="Integrase DNA-binding" evidence="3">
    <location>
        <begin position="3"/>
        <end position="57"/>
    </location>
</feature>
<comment type="similarity">
    <text evidence="1">Belongs to the 'phage' integrase family.</text>
</comment>
<dbReference type="HOGENOM" id="CLU_2480557_0_0_6"/>
<evidence type="ECO:0000256" key="1">
    <source>
        <dbReference type="ARBA" id="ARBA00008857"/>
    </source>
</evidence>
<keyword evidence="5" id="KW-1185">Reference proteome</keyword>
<evidence type="ECO:0000256" key="2">
    <source>
        <dbReference type="ARBA" id="ARBA00022908"/>
    </source>
</evidence>
<dbReference type="InterPro" id="IPR025166">
    <property type="entry name" value="Integrase_DNA_bind_dom"/>
</dbReference>
<gene>
    <name evidence="4" type="ORF">OO7_02066</name>
</gene>
<protein>
    <recommendedName>
        <fullName evidence="3">Integrase DNA-binding domain-containing protein</fullName>
    </recommendedName>
</protein>
<dbReference type="EMBL" id="AKKN01000003">
    <property type="protein sequence ID" value="EKT60844.1"/>
    <property type="molecule type" value="Genomic_DNA"/>
</dbReference>
<dbReference type="PANTHER" id="PTHR30629">
    <property type="entry name" value="PROPHAGE INTEGRASE"/>
    <property type="match status" value="1"/>
</dbReference>
<dbReference type="AlphaFoldDB" id="K8WJX5"/>
<evidence type="ECO:0000313" key="5">
    <source>
        <dbReference type="Proteomes" id="UP000010290"/>
    </source>
</evidence>
<evidence type="ECO:0000259" key="3">
    <source>
        <dbReference type="Pfam" id="PF13356"/>
    </source>
</evidence>
<comment type="caution">
    <text evidence="4">The sequence shown here is derived from an EMBL/GenBank/DDBJ whole genome shotgun (WGS) entry which is preliminary data.</text>
</comment>
<reference evidence="4 5" key="1">
    <citation type="journal article" date="2012" name="BMC Genomics">
        <title>Comparative genomics of bacteria in the genus Providencia isolated from wild Drosophila melanogaster.</title>
        <authorList>
            <person name="Galac M.R."/>
            <person name="Lazzaro B.P."/>
        </authorList>
    </citation>
    <scope>NUCLEOTIDE SEQUENCE [LARGE SCALE GENOMIC DNA]</scope>
    <source>
        <strain evidence="4 5">DSM 19967</strain>
    </source>
</reference>
<organism evidence="4 5">
    <name type="scientific">Providencia sneebia DSM 19967</name>
    <dbReference type="NCBI Taxonomy" id="1141660"/>
    <lineage>
        <taxon>Bacteria</taxon>
        <taxon>Pseudomonadati</taxon>
        <taxon>Pseudomonadota</taxon>
        <taxon>Gammaproteobacteria</taxon>
        <taxon>Enterobacterales</taxon>
        <taxon>Morganellaceae</taxon>
        <taxon>Providencia</taxon>
    </lineage>
</organism>
<keyword evidence="2" id="KW-0229">DNA integration</keyword>
<dbReference type="GO" id="GO:0015074">
    <property type="term" value="P:DNA integration"/>
    <property type="evidence" value="ECO:0007669"/>
    <property type="project" value="UniProtKB-KW"/>
</dbReference>
<dbReference type="Proteomes" id="UP000010290">
    <property type="component" value="Chromosome"/>
</dbReference>
<dbReference type="PANTHER" id="PTHR30629:SF2">
    <property type="entry name" value="PROPHAGE INTEGRASE INTS-RELATED"/>
    <property type="match status" value="1"/>
</dbReference>
<dbReference type="InterPro" id="IPR050808">
    <property type="entry name" value="Phage_Integrase"/>
</dbReference>
<evidence type="ECO:0000313" key="4">
    <source>
        <dbReference type="EMBL" id="EKT60844.1"/>
    </source>
</evidence>
<name>K8WJX5_9GAMM</name>
<dbReference type="Gene3D" id="3.30.160.390">
    <property type="entry name" value="Integrase, DNA-binding domain"/>
    <property type="match status" value="1"/>
</dbReference>